<dbReference type="AlphaFoldDB" id="G5GIZ8"/>
<keyword evidence="3" id="KW-1185">Reference proteome</keyword>
<feature type="domain" description="Transposase DDE" evidence="1">
    <location>
        <begin position="27"/>
        <end position="455"/>
    </location>
</feature>
<dbReference type="eggNOG" id="COG3385">
    <property type="taxonomic scope" value="Bacteria"/>
</dbReference>
<evidence type="ECO:0000259" key="1">
    <source>
        <dbReference type="Pfam" id="PF13701"/>
    </source>
</evidence>
<dbReference type="InterPro" id="IPR047960">
    <property type="entry name" value="Transpos_IS1380"/>
</dbReference>
<evidence type="ECO:0000313" key="2">
    <source>
        <dbReference type="EMBL" id="EHI55402.1"/>
    </source>
</evidence>
<dbReference type="SUPFAM" id="SSF53098">
    <property type="entry name" value="Ribonuclease H-like"/>
    <property type="match status" value="1"/>
</dbReference>
<gene>
    <name evidence="2" type="ORF">HMPREF9333_01538</name>
</gene>
<protein>
    <recommendedName>
        <fullName evidence="1">Transposase DDE domain-containing protein</fullName>
    </recommendedName>
</protein>
<evidence type="ECO:0000313" key="3">
    <source>
        <dbReference type="Proteomes" id="UP000003011"/>
    </source>
</evidence>
<dbReference type="InterPro" id="IPR012337">
    <property type="entry name" value="RNaseH-like_sf"/>
</dbReference>
<reference evidence="2 3" key="1">
    <citation type="submission" date="2011-08" db="EMBL/GenBank/DDBJ databases">
        <title>The Genome Sequence of Johnsonella ignava ATCC 51276.</title>
        <authorList>
            <consortium name="The Broad Institute Genome Sequencing Platform"/>
            <person name="Earl A."/>
            <person name="Ward D."/>
            <person name="Feldgarden M."/>
            <person name="Gevers D."/>
            <person name="Izard J."/>
            <person name="Blanton J.M."/>
            <person name="Baranova O.V."/>
            <person name="Dewhirst F.E."/>
            <person name="Young S.K."/>
            <person name="Zeng Q."/>
            <person name="Gargeya S."/>
            <person name="Fitzgerald M."/>
            <person name="Haas B."/>
            <person name="Abouelleil A."/>
            <person name="Alvarado L."/>
            <person name="Arachchi H.M."/>
            <person name="Berlin A."/>
            <person name="Brown A."/>
            <person name="Chapman S.B."/>
            <person name="Chen Z."/>
            <person name="Dunbar C."/>
            <person name="Freedman E."/>
            <person name="Gearin G."/>
            <person name="Gellesch M."/>
            <person name="Goldberg J."/>
            <person name="Griggs A."/>
            <person name="Gujja S."/>
            <person name="Heiman D."/>
            <person name="Howarth C."/>
            <person name="Larson L."/>
            <person name="Lui A."/>
            <person name="MacDonald P.J.P."/>
            <person name="Montmayeur A."/>
            <person name="Murphy C."/>
            <person name="Neiman D."/>
            <person name="Pearson M."/>
            <person name="Priest M."/>
            <person name="Roberts A."/>
            <person name="Saif S."/>
            <person name="Shea T."/>
            <person name="Shenoy N."/>
            <person name="Sisk P."/>
            <person name="Stolte C."/>
            <person name="Sykes S."/>
            <person name="Wortman J."/>
            <person name="Nusbaum C."/>
            <person name="Birren B."/>
        </authorList>
    </citation>
    <scope>NUCLEOTIDE SEQUENCE [LARGE SCALE GENOMIC DNA]</scope>
    <source>
        <strain evidence="2 3">ATCC 51276</strain>
    </source>
</reference>
<name>G5GIZ8_9FIRM</name>
<dbReference type="InterPro" id="IPR025668">
    <property type="entry name" value="Tnp_DDE_dom"/>
</dbReference>
<dbReference type="EMBL" id="ACZL01000023">
    <property type="protein sequence ID" value="EHI55402.1"/>
    <property type="molecule type" value="Genomic_DNA"/>
</dbReference>
<dbReference type="Pfam" id="PF13701">
    <property type="entry name" value="DDE_Tnp_1_4"/>
    <property type="match status" value="1"/>
</dbReference>
<organism evidence="2 3">
    <name type="scientific">Johnsonella ignava ATCC 51276</name>
    <dbReference type="NCBI Taxonomy" id="679200"/>
    <lineage>
        <taxon>Bacteria</taxon>
        <taxon>Bacillati</taxon>
        <taxon>Bacillota</taxon>
        <taxon>Clostridia</taxon>
        <taxon>Lachnospirales</taxon>
        <taxon>Lachnospiraceae</taxon>
        <taxon>Johnsonella</taxon>
    </lineage>
</organism>
<dbReference type="PATRIC" id="fig|679200.3.peg.1628"/>
<dbReference type="HOGENOM" id="CLU_028186_7_2_9"/>
<sequence length="459" mass="52948">MVKLRCQIKTMPRKGSPLMSILNTISLESNKKIKINFNGGNLSSDGGLLLIKEFAAKVGLIKLVKKLFKTNDHTKSRIHTDPDNLMQMLYQIIAAYFEDDCADELTNDPVLTSILEKEALASQPTLSRFWNRMDNDTLTQLDSINAKMRDIVYSIKAPEHMLFDLDSTLLNTYGKQEGEGFNFHYQAQGYHPLLCYDGITGDLLKAELRNGTQYCSNDADKLMIPLLQEYRAKYPSLPLYLRGDSGFASPDLYKACEDNDCKYAIRLKQNRTLIKYVADADAVLFRAARENQTDYMVEYGEFYYQAESWSHPRRVVFKVEKPYNQFIHLYTFIVTTMESEPHKVIQFYCGRGKMENFIKEGKSGFDFSSVSSRTKVVNANRLQVHVLAYNLFNWFRRLVLSANMRKQQVNTIRLKLLKVAAKVVNKARYIVLKLCSSCPYKKEFYETISNIRKLPPQLE</sequence>
<comment type="caution">
    <text evidence="2">The sequence shown here is derived from an EMBL/GenBank/DDBJ whole genome shotgun (WGS) entry which is preliminary data.</text>
</comment>
<dbReference type="Proteomes" id="UP000003011">
    <property type="component" value="Unassembled WGS sequence"/>
</dbReference>
<dbReference type="NCBIfam" id="NF033539">
    <property type="entry name" value="transpos_IS1380"/>
    <property type="match status" value="1"/>
</dbReference>
<accession>G5GIZ8</accession>
<proteinExistence type="predicted"/>